<dbReference type="Proteomes" id="UP000172353">
    <property type="component" value="Segment"/>
</dbReference>
<accession>Q9YVU0</accession>
<keyword evidence="2" id="KW-1185">Reference proteome</keyword>
<dbReference type="PIR" id="T28313">
    <property type="entry name" value="T28313"/>
</dbReference>
<name>Q9YVU0_MSEPV</name>
<evidence type="ECO:0000313" key="2">
    <source>
        <dbReference type="Proteomes" id="UP000172353"/>
    </source>
</evidence>
<organismHost>
    <name type="scientific">Melanoplus sanguinipes</name>
    <name type="common">Migratory grasshopper</name>
    <dbReference type="NCBI Taxonomy" id="65742"/>
</organismHost>
<dbReference type="KEGG" id="vg:1449938"/>
<protein>
    <submittedName>
        <fullName evidence="1">ORF MSV152 putative core protein P4a homolog (Vaccinia A10L), similar to SW:P33817</fullName>
    </submittedName>
</protein>
<evidence type="ECO:0000313" key="1">
    <source>
        <dbReference type="EMBL" id="AAC97675.1"/>
    </source>
</evidence>
<dbReference type="RefSeq" id="NP_048223.1">
    <property type="nucleotide sequence ID" value="NC_001993.1"/>
</dbReference>
<organism evidence="1 2">
    <name type="scientific">Melanoplus sanguinipes entomopoxvirus</name>
    <name type="common">MsEPV</name>
    <dbReference type="NCBI Taxonomy" id="83191"/>
    <lineage>
        <taxon>Viruses</taxon>
        <taxon>Varidnaviria</taxon>
        <taxon>Bamfordvirae</taxon>
        <taxon>Nucleocytoviricota</taxon>
        <taxon>Pokkesviricetes</taxon>
        <taxon>Chitovirales</taxon>
        <taxon>Poxviridae</taxon>
        <taxon>Entomopoxvirinae</taxon>
        <taxon>Deltaentomopoxvirus</taxon>
        <taxon>Deltaentomopoxvirus msanguinipes</taxon>
    </lineage>
</organism>
<dbReference type="EMBL" id="AF063866">
    <property type="protein sequence ID" value="AAC97675.1"/>
    <property type="molecule type" value="Genomic_DNA"/>
</dbReference>
<gene>
    <name evidence="1" type="primary">MSV152</name>
</gene>
<reference evidence="1 2" key="1">
    <citation type="journal article" date="1999" name="J. Virol.">
        <title>The genome of Melanoplus sanguinipes entomopoxvirus.</title>
        <authorList>
            <person name="Afonso C.L."/>
            <person name="Tulman E.R."/>
            <person name="Lu Z."/>
            <person name="Oma E."/>
            <person name="Kutish G.F."/>
            <person name="Rock D.L."/>
        </authorList>
    </citation>
    <scope>NUCLEOTIDE SEQUENCE [LARGE SCALE GENOMIC DNA]</scope>
    <source>
        <strain evidence="1">Tucson</strain>
    </source>
</reference>
<proteinExistence type="predicted"/>
<dbReference type="GeneID" id="1449938"/>
<sequence>MKDKNNHINYLLDNVLNYIDFYDTLSKNNEITINGKQYKLDEILSKTYMHPLDTIKIQNTNVIFKNEIYNQFMINLFMHYNNPAMNFTHNLQNIINNKTEILPDELSFFNYNTANYLRYRFMYDDNSSGLRGGMLIDKTEDGFISYNDESASYIVKKMENYISIINEDKYDFYVTYHAFIDYFLENDKLSYGDIIDEKSKNDKMYNKDEDYKKYLNEHTVSNDESKKIRKKIKYYLKFFDTILHKDIISFYEYIPLTKILDYIDKDTDIKLILDILITKAEPLLNENNSTEIIAYLFNKKQSLRLYENKKYYNNNNNALSKFVSNKLLDIQRRIINIMEINSDNNPTEILITFNSKYQSLIINNIYNAFIFFTNYINNYLIVYEFNLDSPNVKKFIKKFNDLCDGIFDVLTLDEPLVDDHRIDQFFSRSFGKRDFISERSNEQLNQMIINLYKVFNEINNKLKNIVEETKKFVNAIKIEDINYYNYNKDNNKNEKKIKYAINVLLLSIYVNIIKGQLDYDKLIKYLNYDPETLQKDLFSNNQNNEFNIILKNNIFKNLNFIESPDLNKEFENDHYIFDSKLNDNKDKNNKYDEIINSINENSKKLFYDCLSTDYSSLFKITPHLEIKDEVYKTLINNATSEFVKSGKINILNAFELKDNIYNKIPLVLNPVINIKKEVNNLHEKIFKGDYEDKYKNISINNYKSFISMLPTYYYTLLYNNPTILKVTHNQQTKIVNDNKIFHINSSPNINFFNPFQNSNDADLIMIENENKNNLDKLDSIIYSNFWFGIPYNDFDKLTILQKSFILRSCFTIVKSELNNTIIHTTYDNALDKGMNIDFICIIPYPYSATETMHSIVMKVVNSLNITDSMFFQYNRNDYISNIGLDQEGNKIFINKVLELSSLKDLVITYILLRESNSGNADLKLSPDQEATFIVNIMRLLNYNVTVTTNKKNTSNAIYIRVRKDRITVDNFKRILRKNYNISNQKILTAIGNKMAPLLSYINRKNLNKNIEYAGMENNLQSEDFIYPIIEYNNPINILDNVDLSFMNTNSLFELLNTDIFEPETRLFKSKVIAAMSSNSNDNIVDVIVEHLPQSSTYKKSICSNIYEIIAGNNENPLNEIIQNFITPDCDEESINIDNNTLLKKIINKNKIIASVDTDITANIFKNNLIKIMETITNRYACQLRAPIHYINTLDKLKNILSSENINIEGEFKDNISGIISSLYNNTLLIIQYIIIINTILELSRAYKRVNKDINGTIINEDLINEVKCVFNDIFSKYFNNIENLRNNPIFNSFLGNNNRNDVLHEY</sequence>